<keyword evidence="8 12" id="KW-0406">Ion transport</keyword>
<evidence type="ECO:0000256" key="3">
    <source>
        <dbReference type="ARBA" id="ARBA00022448"/>
    </source>
</evidence>
<protein>
    <submittedName>
        <fullName evidence="13">ASICN</fullName>
    </submittedName>
</protein>
<keyword evidence="9" id="KW-0472">Membrane</keyword>
<dbReference type="GO" id="GO:0015280">
    <property type="term" value="F:ligand-gated sodium channel activity"/>
    <property type="evidence" value="ECO:0007669"/>
    <property type="project" value="TreeGrafter"/>
</dbReference>
<evidence type="ECO:0000256" key="4">
    <source>
        <dbReference type="ARBA" id="ARBA00022461"/>
    </source>
</evidence>
<keyword evidence="11 12" id="KW-0407">Ion channel</keyword>
<evidence type="ECO:0000313" key="14">
    <source>
        <dbReference type="Proteomes" id="UP000675881"/>
    </source>
</evidence>
<proteinExistence type="inferred from homology"/>
<dbReference type="PANTHER" id="PTHR11690:SF288">
    <property type="entry name" value="AMILORIDE-SENSITIVE NA+ CHANNEL-RELATED"/>
    <property type="match status" value="1"/>
</dbReference>
<keyword evidence="10 12" id="KW-0739">Sodium transport</keyword>
<dbReference type="Proteomes" id="UP000675881">
    <property type="component" value="Chromosome 14"/>
</dbReference>
<dbReference type="Pfam" id="PF00858">
    <property type="entry name" value="ASC"/>
    <property type="match status" value="1"/>
</dbReference>
<dbReference type="Gene3D" id="2.60.470.10">
    <property type="entry name" value="Acid-sensing ion channels like domains"/>
    <property type="match status" value="1"/>
</dbReference>
<keyword evidence="7" id="KW-0915">Sodium</keyword>
<evidence type="ECO:0000256" key="5">
    <source>
        <dbReference type="ARBA" id="ARBA00022692"/>
    </source>
</evidence>
<dbReference type="OrthoDB" id="6330164at2759"/>
<evidence type="ECO:0000256" key="9">
    <source>
        <dbReference type="ARBA" id="ARBA00023136"/>
    </source>
</evidence>
<evidence type="ECO:0000313" key="13">
    <source>
        <dbReference type="EMBL" id="CAF2839332.1"/>
    </source>
</evidence>
<gene>
    <name evidence="13" type="ORF">LSAA_4739</name>
</gene>
<evidence type="ECO:0000256" key="2">
    <source>
        <dbReference type="ARBA" id="ARBA00007193"/>
    </source>
</evidence>
<dbReference type="PRINTS" id="PR01078">
    <property type="entry name" value="AMINACHANNEL"/>
</dbReference>
<keyword evidence="3 12" id="KW-0813">Transport</keyword>
<evidence type="ECO:0000256" key="8">
    <source>
        <dbReference type="ARBA" id="ARBA00023065"/>
    </source>
</evidence>
<keyword evidence="5 12" id="KW-0812">Transmembrane</keyword>
<keyword evidence="4 12" id="KW-0894">Sodium channel</keyword>
<dbReference type="Gene3D" id="1.10.287.770">
    <property type="entry name" value="YojJ-like"/>
    <property type="match status" value="1"/>
</dbReference>
<dbReference type="PANTHER" id="PTHR11690">
    <property type="entry name" value="AMILORIDE-SENSITIVE SODIUM CHANNEL-RELATED"/>
    <property type="match status" value="1"/>
</dbReference>
<dbReference type="AlphaFoldDB" id="A0A7R8CJ67"/>
<comment type="similarity">
    <text evidence="2 12">Belongs to the amiloride-sensitive sodium channel (TC 1.A.6) family.</text>
</comment>
<evidence type="ECO:0000256" key="6">
    <source>
        <dbReference type="ARBA" id="ARBA00022989"/>
    </source>
</evidence>
<dbReference type="GO" id="GO:0005886">
    <property type="term" value="C:plasma membrane"/>
    <property type="evidence" value="ECO:0007669"/>
    <property type="project" value="TreeGrafter"/>
</dbReference>
<evidence type="ECO:0000256" key="12">
    <source>
        <dbReference type="RuleBase" id="RU000679"/>
    </source>
</evidence>
<evidence type="ECO:0000256" key="7">
    <source>
        <dbReference type="ARBA" id="ARBA00023053"/>
    </source>
</evidence>
<comment type="subcellular location">
    <subcellularLocation>
        <location evidence="1">Membrane</location>
        <topology evidence="1">Multi-pass membrane protein</topology>
    </subcellularLocation>
</comment>
<accession>A0A7R8CJ67</accession>
<evidence type="ECO:0000256" key="1">
    <source>
        <dbReference type="ARBA" id="ARBA00004141"/>
    </source>
</evidence>
<evidence type="ECO:0000256" key="11">
    <source>
        <dbReference type="ARBA" id="ARBA00023303"/>
    </source>
</evidence>
<dbReference type="EMBL" id="HG994593">
    <property type="protein sequence ID" value="CAF2839332.1"/>
    <property type="molecule type" value="Genomic_DNA"/>
</dbReference>
<name>A0A7R8CJ67_LEPSM</name>
<organism evidence="13 14">
    <name type="scientific">Lepeophtheirus salmonis</name>
    <name type="common">Salmon louse</name>
    <name type="synonym">Caligus salmonis</name>
    <dbReference type="NCBI Taxonomy" id="72036"/>
    <lineage>
        <taxon>Eukaryota</taxon>
        <taxon>Metazoa</taxon>
        <taxon>Ecdysozoa</taxon>
        <taxon>Arthropoda</taxon>
        <taxon>Crustacea</taxon>
        <taxon>Multicrustacea</taxon>
        <taxon>Hexanauplia</taxon>
        <taxon>Copepoda</taxon>
        <taxon>Siphonostomatoida</taxon>
        <taxon>Caligidae</taxon>
        <taxon>Lepeophtheirus</taxon>
    </lineage>
</organism>
<keyword evidence="6" id="KW-1133">Transmembrane helix</keyword>
<evidence type="ECO:0000256" key="10">
    <source>
        <dbReference type="ARBA" id="ARBA00023201"/>
    </source>
</evidence>
<keyword evidence="14" id="KW-1185">Reference proteome</keyword>
<dbReference type="InterPro" id="IPR001873">
    <property type="entry name" value="ENaC"/>
</dbReference>
<sequence>MFRKSNKVGVKVAKEGGSRANFKTEKLEEDYGKWKNPFIDLSSSAIAIRFKELDQCCFANVSCVSIIKEYCESSSLHGLRYITEDGRHWTERVLWVFLCLLGFILTVYFIIPIYIKWYLKPTLTTLDSTNHPIWKIDFPGDQEPWKSEIATNGISLQEIKRLIEIMVHFDDYETVNSEYSDLQGVFERVGQGNLTNLMVHVMSTCDEYILKCWWKGQLIDCKEIFEIRKTDNGFCCSFNTIQPTDALDTSLLRNNENINDDWISQYYDHGEEENTTLSDLEYLFKEDESALPQIVPNFFYDYYTALTSDLKGTKQWNNLINRQNSASPERGLSILLDSKSKDYFVSSDNFIGFKILVHDPQSYPEVKGRSLIIGPGKESFMTIAASHTEGSDSIRKLPIERRNCLFSDERKVKESKVNFFKDYSQENCYLECRAKHLLQNQKEYEHLNSTCDWNGWNCLANSTQLLEAIDPNFHISKTSWDDGAPCNCPPACTRTDYSATQSSADLNPKAELKIFKYSTDELFSWNDILAAFGGLVGLCTGFSFLSLAELVYFFHTTSCFTVLPEEKDG</sequence>
<reference evidence="13" key="1">
    <citation type="submission" date="2021-02" db="EMBL/GenBank/DDBJ databases">
        <authorList>
            <person name="Bekaert M."/>
        </authorList>
    </citation>
    <scope>NUCLEOTIDE SEQUENCE</scope>
    <source>
        <strain evidence="13">IoA-00</strain>
    </source>
</reference>